<dbReference type="AlphaFoldDB" id="W4EKE3"/>
<sequence length="127" mass="14966">MTFSERLRELRLKKDLTQREMAELLETTRQNYNSIENGKIETSHSATVKLAKFFNVSTDFLLCATDVPYPFALEEQFFLENLLNKELRLWFVEELSQSTPQNIMKLKGIWDIVNDTSYGVHKRNEET</sequence>
<dbReference type="SMART" id="SM00530">
    <property type="entry name" value="HTH_XRE"/>
    <property type="match status" value="1"/>
</dbReference>
<dbReference type="PROSITE" id="PS50943">
    <property type="entry name" value="HTH_CROC1"/>
    <property type="match status" value="1"/>
</dbReference>
<keyword evidence="1" id="KW-0238">DNA-binding</keyword>
<proteinExistence type="predicted"/>
<comment type="caution">
    <text evidence="3">The sequence shown here is derived from an EMBL/GenBank/DDBJ whole genome shotgun (WGS) entry which is preliminary data.</text>
</comment>
<evidence type="ECO:0000259" key="2">
    <source>
        <dbReference type="PROSITE" id="PS50943"/>
    </source>
</evidence>
<protein>
    <submittedName>
        <fullName evidence="3">Transcriptional repressor of PBSX genes</fullName>
    </submittedName>
</protein>
<name>W4EKE3_9BACL</name>
<evidence type="ECO:0000313" key="3">
    <source>
        <dbReference type="EMBL" id="ETT81043.1"/>
    </source>
</evidence>
<dbReference type="PANTHER" id="PTHR46558:SF14">
    <property type="entry name" value="HTH-TYPE TRANSCRIPTIONAL REGULATOR ANSR"/>
    <property type="match status" value="1"/>
</dbReference>
<feature type="domain" description="HTH cro/C1-type" evidence="2">
    <location>
        <begin position="7"/>
        <end position="61"/>
    </location>
</feature>
<dbReference type="Proteomes" id="UP000019062">
    <property type="component" value="Unassembled WGS sequence"/>
</dbReference>
<dbReference type="CDD" id="cd00093">
    <property type="entry name" value="HTH_XRE"/>
    <property type="match status" value="1"/>
</dbReference>
<gene>
    <name evidence="3" type="ORF">C176_20069</name>
</gene>
<dbReference type="EMBL" id="ASQA01000042">
    <property type="protein sequence ID" value="ETT81043.1"/>
    <property type="molecule type" value="Genomic_DNA"/>
</dbReference>
<keyword evidence="4" id="KW-1185">Reference proteome</keyword>
<dbReference type="PANTHER" id="PTHR46558">
    <property type="entry name" value="TRACRIPTIONAL REGULATORY PROTEIN-RELATED-RELATED"/>
    <property type="match status" value="1"/>
</dbReference>
<accession>W4EKE3</accession>
<dbReference type="SUPFAM" id="SSF47413">
    <property type="entry name" value="lambda repressor-like DNA-binding domains"/>
    <property type="match status" value="1"/>
</dbReference>
<reference evidence="3 4" key="1">
    <citation type="journal article" date="2014" name="BMC Genomics">
        <title>Genomic comparison of sporeforming bacilli isolated from milk.</title>
        <authorList>
            <person name="Moreno Switt A.I."/>
            <person name="Andrus A.D."/>
            <person name="Ranieri M.L."/>
            <person name="Orsi R.H."/>
            <person name="Ivy R."/>
            <person name="den Bakker H.C."/>
            <person name="Martin N.H."/>
            <person name="Wiedmann M."/>
            <person name="Boor K.J."/>
        </authorList>
    </citation>
    <scope>NUCLEOTIDE SEQUENCE [LARGE SCALE GENOMIC DNA]</scope>
    <source>
        <strain evidence="3 4">FSL R5-213</strain>
    </source>
</reference>
<dbReference type="RefSeq" id="WP_051448843.1">
    <property type="nucleotide sequence ID" value="NZ_ASQA01000042.1"/>
</dbReference>
<dbReference type="eggNOG" id="COG1396">
    <property type="taxonomic scope" value="Bacteria"/>
</dbReference>
<evidence type="ECO:0000256" key="1">
    <source>
        <dbReference type="ARBA" id="ARBA00023125"/>
    </source>
</evidence>
<dbReference type="Gene3D" id="1.10.260.40">
    <property type="entry name" value="lambda repressor-like DNA-binding domains"/>
    <property type="match status" value="1"/>
</dbReference>
<dbReference type="InterPro" id="IPR010982">
    <property type="entry name" value="Lambda_DNA-bd_dom_sf"/>
</dbReference>
<dbReference type="Pfam" id="PF01381">
    <property type="entry name" value="HTH_3"/>
    <property type="match status" value="1"/>
</dbReference>
<evidence type="ECO:0000313" key="4">
    <source>
        <dbReference type="Proteomes" id="UP000019062"/>
    </source>
</evidence>
<dbReference type="GO" id="GO:0003677">
    <property type="term" value="F:DNA binding"/>
    <property type="evidence" value="ECO:0007669"/>
    <property type="project" value="UniProtKB-KW"/>
</dbReference>
<organism evidence="3 4">
    <name type="scientific">Viridibacillus arenosi FSL R5-213</name>
    <dbReference type="NCBI Taxonomy" id="1227360"/>
    <lineage>
        <taxon>Bacteria</taxon>
        <taxon>Bacillati</taxon>
        <taxon>Bacillota</taxon>
        <taxon>Bacilli</taxon>
        <taxon>Bacillales</taxon>
        <taxon>Caryophanaceae</taxon>
        <taxon>Viridibacillus</taxon>
    </lineage>
</organism>
<dbReference type="InterPro" id="IPR001387">
    <property type="entry name" value="Cro/C1-type_HTH"/>
</dbReference>